<proteinExistence type="inferred from homology"/>
<dbReference type="GO" id="GO:0015211">
    <property type="term" value="F:purine nucleoside transmembrane transporter activity"/>
    <property type="evidence" value="ECO:0007669"/>
    <property type="project" value="UniProtKB-UniRule"/>
</dbReference>
<comment type="subcellular location">
    <subcellularLocation>
        <location evidence="6">Membrane</location>
        <topology evidence="6">Multi-pass membrane protein</topology>
    </subcellularLocation>
</comment>
<reference evidence="7 8" key="1">
    <citation type="submission" date="2024-02" db="EMBL/GenBank/DDBJ databases">
        <authorList>
            <person name="Vignale AGUSTIN F."/>
            <person name="Sosa J E."/>
            <person name="Modenutti C."/>
        </authorList>
    </citation>
    <scope>NUCLEOTIDE SEQUENCE [LARGE SCALE GENOMIC DNA]</scope>
</reference>
<sequence>MPDNEEEIFLDDGTLFYEPPLIKLKLWQWWFLMALNIFFLLAGQASAVLLGRSYYDHGGNCVWMVTLSQTAAFPVLLIPYFLVASSSQEPSSASHGPSITTVSLVYLGLGILYAGDNMLYSVGLLYLPASTYSVICATQLAFNAVFSLIINHEKFTALLLNSVVVLSFSASLIGVNDSDGPSGVSKINYVLGFLCTLGASALYSLLLSLMQLSFEKVLKNKTFSLVLEMLIYTSVVATCASVVGLFASGEWRTLQDDMNGYGTGKLSYVMTLVWAAVAWQVSSVGIVGLVFVVSSLFANVISTFSLTLTPIVAVIVFHDKMNGVKVIALLMALWGFVSYMYQNYLDDAKVKKEQSDANCAHDGSSW</sequence>
<evidence type="ECO:0000256" key="1">
    <source>
        <dbReference type="ARBA" id="ARBA00006213"/>
    </source>
</evidence>
<evidence type="ECO:0000256" key="2">
    <source>
        <dbReference type="ARBA" id="ARBA00022448"/>
    </source>
</evidence>
<feature type="transmembrane region" description="Helical" evidence="6">
    <location>
        <begin position="187"/>
        <end position="209"/>
    </location>
</feature>
<evidence type="ECO:0000256" key="4">
    <source>
        <dbReference type="ARBA" id="ARBA00022989"/>
    </source>
</evidence>
<dbReference type="InterPro" id="IPR030182">
    <property type="entry name" value="PUP_plant"/>
</dbReference>
<evidence type="ECO:0000313" key="7">
    <source>
        <dbReference type="EMBL" id="CAK9140035.1"/>
    </source>
</evidence>
<dbReference type="EMBL" id="CAUOFW020001007">
    <property type="protein sequence ID" value="CAK9140035.1"/>
    <property type="molecule type" value="Genomic_DNA"/>
</dbReference>
<dbReference type="Pfam" id="PF16913">
    <property type="entry name" value="PUNUT"/>
    <property type="match status" value="1"/>
</dbReference>
<feature type="transmembrane region" description="Helical" evidence="6">
    <location>
        <begin position="155"/>
        <end position="175"/>
    </location>
</feature>
<organism evidence="7 8">
    <name type="scientific">Ilex paraguariensis</name>
    <name type="common">yerba mate</name>
    <dbReference type="NCBI Taxonomy" id="185542"/>
    <lineage>
        <taxon>Eukaryota</taxon>
        <taxon>Viridiplantae</taxon>
        <taxon>Streptophyta</taxon>
        <taxon>Embryophyta</taxon>
        <taxon>Tracheophyta</taxon>
        <taxon>Spermatophyta</taxon>
        <taxon>Magnoliopsida</taxon>
        <taxon>eudicotyledons</taxon>
        <taxon>Gunneridae</taxon>
        <taxon>Pentapetalae</taxon>
        <taxon>asterids</taxon>
        <taxon>campanulids</taxon>
        <taxon>Aquifoliales</taxon>
        <taxon>Aquifoliaceae</taxon>
        <taxon>Ilex</taxon>
    </lineage>
</organism>
<feature type="transmembrane region" description="Helical" evidence="6">
    <location>
        <begin position="62"/>
        <end position="83"/>
    </location>
</feature>
<keyword evidence="8" id="KW-1185">Reference proteome</keyword>
<feature type="transmembrane region" description="Helical" evidence="6">
    <location>
        <begin position="297"/>
        <end position="317"/>
    </location>
</feature>
<dbReference type="GO" id="GO:0005345">
    <property type="term" value="F:purine nucleobase transmembrane transporter activity"/>
    <property type="evidence" value="ECO:0007669"/>
    <property type="project" value="UniProtKB-UniRule"/>
</dbReference>
<keyword evidence="4 6" id="KW-1133">Transmembrane helix</keyword>
<dbReference type="PANTHER" id="PTHR31376">
    <property type="entry name" value="OS09G0467300 PROTEIN-RELATED"/>
    <property type="match status" value="1"/>
</dbReference>
<comment type="similarity">
    <text evidence="1 6">Belongs to the purine permeases (TC 2.A.7.14) family.</text>
</comment>
<dbReference type="GO" id="GO:0016020">
    <property type="term" value="C:membrane"/>
    <property type="evidence" value="ECO:0007669"/>
    <property type="project" value="UniProtKB-SubCell"/>
</dbReference>
<feature type="transmembrane region" description="Helical" evidence="6">
    <location>
        <begin position="29"/>
        <end position="50"/>
    </location>
</feature>
<feature type="transmembrane region" description="Helical" evidence="6">
    <location>
        <begin position="125"/>
        <end position="149"/>
    </location>
</feature>
<evidence type="ECO:0000256" key="3">
    <source>
        <dbReference type="ARBA" id="ARBA00022692"/>
    </source>
</evidence>
<feature type="transmembrane region" description="Helical" evidence="6">
    <location>
        <begin position="95"/>
        <end position="113"/>
    </location>
</feature>
<name>A0ABC8R5P3_9AQUA</name>
<protein>
    <recommendedName>
        <fullName evidence="6">Probable purine permease</fullName>
    </recommendedName>
</protein>
<accession>A0ABC8R5P3</accession>
<dbReference type="PANTHER" id="PTHR31376:SF2">
    <property type="entry name" value="PURINE PERMEASE 11-RELATED"/>
    <property type="match status" value="1"/>
</dbReference>
<evidence type="ECO:0000256" key="5">
    <source>
        <dbReference type="ARBA" id="ARBA00023136"/>
    </source>
</evidence>
<evidence type="ECO:0000313" key="8">
    <source>
        <dbReference type="Proteomes" id="UP001642360"/>
    </source>
</evidence>
<evidence type="ECO:0000256" key="6">
    <source>
        <dbReference type="RuleBase" id="RU368015"/>
    </source>
</evidence>
<feature type="transmembrane region" description="Helical" evidence="6">
    <location>
        <begin position="268"/>
        <end position="291"/>
    </location>
</feature>
<comment type="caution">
    <text evidence="7">The sequence shown here is derived from an EMBL/GenBank/DDBJ whole genome shotgun (WGS) entry which is preliminary data.</text>
</comment>
<keyword evidence="5 6" id="KW-0472">Membrane</keyword>
<feature type="transmembrane region" description="Helical" evidence="6">
    <location>
        <begin position="229"/>
        <end position="247"/>
    </location>
</feature>
<gene>
    <name evidence="7" type="ORF">ILEXP_LOCUS7452</name>
</gene>
<keyword evidence="3 6" id="KW-0812">Transmembrane</keyword>
<dbReference type="AlphaFoldDB" id="A0ABC8R5P3"/>
<dbReference type="Proteomes" id="UP001642360">
    <property type="component" value="Unassembled WGS sequence"/>
</dbReference>
<feature type="transmembrane region" description="Helical" evidence="6">
    <location>
        <begin position="324"/>
        <end position="341"/>
    </location>
</feature>
<keyword evidence="2 6" id="KW-0813">Transport</keyword>